<comment type="caution">
    <text evidence="1">The sequence shown here is derived from an EMBL/GenBank/DDBJ whole genome shotgun (WGS) entry which is preliminary data.</text>
</comment>
<name>A0ABD5YRG2_9EURY</name>
<proteinExistence type="predicted"/>
<dbReference type="Proteomes" id="UP001596417">
    <property type="component" value="Unassembled WGS sequence"/>
</dbReference>
<dbReference type="AlphaFoldDB" id="A0ABD5YRG2"/>
<evidence type="ECO:0000313" key="1">
    <source>
        <dbReference type="EMBL" id="MFC7191871.1"/>
    </source>
</evidence>
<gene>
    <name evidence="1" type="ORF">ACFQL7_20175</name>
</gene>
<accession>A0ABD5YRG2</accession>
<reference evidence="1 2" key="1">
    <citation type="journal article" date="2019" name="Int. J. Syst. Evol. Microbiol.">
        <title>The Global Catalogue of Microorganisms (GCM) 10K type strain sequencing project: providing services to taxonomists for standard genome sequencing and annotation.</title>
        <authorList>
            <consortium name="The Broad Institute Genomics Platform"/>
            <consortium name="The Broad Institute Genome Sequencing Center for Infectious Disease"/>
            <person name="Wu L."/>
            <person name="Ma J."/>
        </authorList>
    </citation>
    <scope>NUCLEOTIDE SEQUENCE [LARGE SCALE GENOMIC DNA]</scope>
    <source>
        <strain evidence="1 2">RDMS1</strain>
    </source>
</reference>
<sequence>MDRILANFVPHKEVEKNVAKIESVLEDDKKVIIVGGFVRSAKYMVTSVTNDDPLTIDEYERVKDVGYHLTNVFFDEGYVFLMENEDNEH</sequence>
<dbReference type="RefSeq" id="WP_264822330.1">
    <property type="nucleotide sequence ID" value="NZ_CP110249.1"/>
</dbReference>
<dbReference type="GeneID" id="76201660"/>
<dbReference type="EMBL" id="JBHTAX010000001">
    <property type="protein sequence ID" value="MFC7191871.1"/>
    <property type="molecule type" value="Genomic_DNA"/>
</dbReference>
<protein>
    <submittedName>
        <fullName evidence="1">Uncharacterized protein</fullName>
    </submittedName>
</protein>
<organism evidence="1 2">
    <name type="scientific">Halocatena marina</name>
    <dbReference type="NCBI Taxonomy" id="2934937"/>
    <lineage>
        <taxon>Archaea</taxon>
        <taxon>Methanobacteriati</taxon>
        <taxon>Methanobacteriota</taxon>
        <taxon>Stenosarchaea group</taxon>
        <taxon>Halobacteria</taxon>
        <taxon>Halobacteriales</taxon>
        <taxon>Natronomonadaceae</taxon>
        <taxon>Halocatena</taxon>
    </lineage>
</organism>
<keyword evidence="2" id="KW-1185">Reference proteome</keyword>
<evidence type="ECO:0000313" key="2">
    <source>
        <dbReference type="Proteomes" id="UP001596417"/>
    </source>
</evidence>